<dbReference type="PANTHER" id="PTHR46401">
    <property type="entry name" value="GLYCOSYLTRANSFERASE WBBK-RELATED"/>
    <property type="match status" value="1"/>
</dbReference>
<keyword evidence="5" id="KW-1185">Reference proteome</keyword>
<accession>A0A318UN01</accession>
<dbReference type="PANTHER" id="PTHR46401:SF2">
    <property type="entry name" value="GLYCOSYLTRANSFERASE WBBK-RELATED"/>
    <property type="match status" value="1"/>
</dbReference>
<gene>
    <name evidence="4" type="ORF">B0O44_1024</name>
</gene>
<feature type="domain" description="Glycosyl transferase family 1" evidence="2">
    <location>
        <begin position="181"/>
        <end position="324"/>
    </location>
</feature>
<organism evidence="4 5">
    <name type="scientific">Pedobacter nutrimenti</name>
    <dbReference type="NCBI Taxonomy" id="1241337"/>
    <lineage>
        <taxon>Bacteria</taxon>
        <taxon>Pseudomonadati</taxon>
        <taxon>Bacteroidota</taxon>
        <taxon>Sphingobacteriia</taxon>
        <taxon>Sphingobacteriales</taxon>
        <taxon>Sphingobacteriaceae</taxon>
        <taxon>Pedobacter</taxon>
    </lineage>
</organism>
<reference evidence="4 5" key="1">
    <citation type="submission" date="2018-06" db="EMBL/GenBank/DDBJ databases">
        <title>Genomic Encyclopedia of Archaeal and Bacterial Type Strains, Phase II (KMG-II): from individual species to whole genera.</title>
        <authorList>
            <person name="Goeker M."/>
        </authorList>
    </citation>
    <scope>NUCLEOTIDE SEQUENCE [LARGE SCALE GENOMIC DNA]</scope>
    <source>
        <strain evidence="4 5">DSM 27372</strain>
    </source>
</reference>
<keyword evidence="4" id="KW-0328">Glycosyltransferase</keyword>
<evidence type="ECO:0000313" key="5">
    <source>
        <dbReference type="Proteomes" id="UP000248198"/>
    </source>
</evidence>
<dbReference type="InterPro" id="IPR028098">
    <property type="entry name" value="Glyco_trans_4-like_N"/>
</dbReference>
<evidence type="ECO:0000313" key="4">
    <source>
        <dbReference type="EMBL" id="PYF75455.1"/>
    </source>
</evidence>
<dbReference type="RefSeq" id="WP_110827616.1">
    <property type="nucleotide sequence ID" value="NZ_QKLU01000002.1"/>
</dbReference>
<name>A0A318UN01_9SPHI</name>
<feature type="domain" description="Glycosyltransferase subfamily 4-like N-terminal" evidence="3">
    <location>
        <begin position="18"/>
        <end position="175"/>
    </location>
</feature>
<keyword evidence="1 4" id="KW-0808">Transferase</keyword>
<dbReference type="SUPFAM" id="SSF53756">
    <property type="entry name" value="UDP-Glycosyltransferase/glycogen phosphorylase"/>
    <property type="match status" value="1"/>
</dbReference>
<evidence type="ECO:0000259" key="3">
    <source>
        <dbReference type="Pfam" id="PF13439"/>
    </source>
</evidence>
<dbReference type="GO" id="GO:0016757">
    <property type="term" value="F:glycosyltransferase activity"/>
    <property type="evidence" value="ECO:0007669"/>
    <property type="project" value="UniProtKB-KW"/>
</dbReference>
<evidence type="ECO:0000259" key="2">
    <source>
        <dbReference type="Pfam" id="PF00534"/>
    </source>
</evidence>
<dbReference type="EMBL" id="QKLU01000002">
    <property type="protein sequence ID" value="PYF75455.1"/>
    <property type="molecule type" value="Genomic_DNA"/>
</dbReference>
<sequence>MRKLNVYFDNTIFVLQRIGGISIVFTRLIERLKKENDIELNLIINRTPTNNLTHKSTIEGVNKLMEIKIPKFLLPFMPLFKRLPDNTIYHSTYNRYSFQRNIIKIITIHDLGYELKIMRRGLKRMVHLFFKKIAIQNSNAIICVSENTKRDLERFYGKIIKDKVVKVIYNGISDDFIDNKETSLKFERKYVLYVGGRQQYKNFEKVVSAVAKIEDFDLIIAGGGKVSKTHLNLLNLHLPNRFSIKTNLEYKELSGLYSQAYCLVYPSSYEGFGLPLIEAMSCGCPVIACDNSCIREITGNAALLINSATVSNIKTAIMELKDDNLKDTLVKRGIIIARSFTWDKTAEETLKLYKELIYK</sequence>
<dbReference type="Pfam" id="PF00534">
    <property type="entry name" value="Glycos_transf_1"/>
    <property type="match status" value="1"/>
</dbReference>
<dbReference type="Pfam" id="PF13439">
    <property type="entry name" value="Glyco_transf_4"/>
    <property type="match status" value="1"/>
</dbReference>
<dbReference type="Gene3D" id="3.40.50.2000">
    <property type="entry name" value="Glycogen Phosphorylase B"/>
    <property type="match status" value="2"/>
</dbReference>
<dbReference type="AlphaFoldDB" id="A0A318UN01"/>
<dbReference type="OrthoDB" id="9801609at2"/>
<dbReference type="CDD" id="cd03809">
    <property type="entry name" value="GT4_MtfB-like"/>
    <property type="match status" value="1"/>
</dbReference>
<comment type="caution">
    <text evidence="4">The sequence shown here is derived from an EMBL/GenBank/DDBJ whole genome shotgun (WGS) entry which is preliminary data.</text>
</comment>
<evidence type="ECO:0000256" key="1">
    <source>
        <dbReference type="ARBA" id="ARBA00022679"/>
    </source>
</evidence>
<dbReference type="Proteomes" id="UP000248198">
    <property type="component" value="Unassembled WGS sequence"/>
</dbReference>
<protein>
    <submittedName>
        <fullName evidence="4">Mannosyltransferase</fullName>
    </submittedName>
</protein>
<dbReference type="GO" id="GO:0009103">
    <property type="term" value="P:lipopolysaccharide biosynthetic process"/>
    <property type="evidence" value="ECO:0007669"/>
    <property type="project" value="TreeGrafter"/>
</dbReference>
<dbReference type="InterPro" id="IPR001296">
    <property type="entry name" value="Glyco_trans_1"/>
</dbReference>
<proteinExistence type="predicted"/>